<dbReference type="RefSeq" id="WP_379753667.1">
    <property type="nucleotide sequence ID" value="NZ_JBHSYB010000008.1"/>
</dbReference>
<protein>
    <submittedName>
        <fullName evidence="4">Glycosyltransferase family 2 protein</fullName>
    </submittedName>
</protein>
<name>A0ABW3IZM1_9FLAO</name>
<evidence type="ECO:0000256" key="1">
    <source>
        <dbReference type="ARBA" id="ARBA00022679"/>
    </source>
</evidence>
<dbReference type="InterPro" id="IPR029044">
    <property type="entry name" value="Nucleotide-diphossugar_trans"/>
</dbReference>
<organism evidence="4 5">
    <name type="scientific">Flavobacterium myungsuense</name>
    <dbReference type="NCBI Taxonomy" id="651823"/>
    <lineage>
        <taxon>Bacteria</taxon>
        <taxon>Pseudomonadati</taxon>
        <taxon>Bacteroidota</taxon>
        <taxon>Flavobacteriia</taxon>
        <taxon>Flavobacteriales</taxon>
        <taxon>Flavobacteriaceae</taxon>
        <taxon>Flavobacterium</taxon>
    </lineage>
</organism>
<dbReference type="SUPFAM" id="SSF53448">
    <property type="entry name" value="Nucleotide-diphospho-sugar transferases"/>
    <property type="match status" value="1"/>
</dbReference>
<proteinExistence type="predicted"/>
<comment type="caution">
    <text evidence="4">The sequence shown here is derived from an EMBL/GenBank/DDBJ whole genome shotgun (WGS) entry which is preliminary data.</text>
</comment>
<dbReference type="PANTHER" id="PTHR43685:SF3">
    <property type="entry name" value="SLR2126 PROTEIN"/>
    <property type="match status" value="1"/>
</dbReference>
<sequence length="263" mass="30454">MNINTALLLSTYNWPEALELVLKSAMSQTVLPSEILIADDGSRQETKSLIDEFKKTCKVPIHHIWQEDLGFRKSKILNKAIAEASSEYIIQIDGDCILHKNFIEDHVNSSQKGVYLYGSRVNILPPFVADVIRKKQIKFTFFSKEIKNKSRSIHIPILSNFYKIHEGVSKKFRGCNVSFWRNDFIAINGYNEDFEGWGREDSDLVIRMGNNGVKSKRIRYAGIVFHIHHKINSKENFELNDKIQSETILKKYTRIEKGINQYL</sequence>
<dbReference type="PANTHER" id="PTHR43685">
    <property type="entry name" value="GLYCOSYLTRANSFERASE"/>
    <property type="match status" value="1"/>
</dbReference>
<accession>A0ABW3IZM1</accession>
<feature type="domain" description="Galactosyltransferase C-terminal" evidence="3">
    <location>
        <begin position="169"/>
        <end position="230"/>
    </location>
</feature>
<evidence type="ECO:0000313" key="4">
    <source>
        <dbReference type="EMBL" id="MFD0983419.1"/>
    </source>
</evidence>
<keyword evidence="1" id="KW-0808">Transferase</keyword>
<dbReference type="EMBL" id="JBHTIZ010000007">
    <property type="protein sequence ID" value="MFD0983419.1"/>
    <property type="molecule type" value="Genomic_DNA"/>
</dbReference>
<dbReference type="InterPro" id="IPR050834">
    <property type="entry name" value="Glycosyltransf_2"/>
</dbReference>
<dbReference type="CDD" id="cd06420">
    <property type="entry name" value="GT2_Chondriotin_Pol_N"/>
    <property type="match status" value="1"/>
</dbReference>
<evidence type="ECO:0000259" key="2">
    <source>
        <dbReference type="Pfam" id="PF00535"/>
    </source>
</evidence>
<dbReference type="Proteomes" id="UP001597051">
    <property type="component" value="Unassembled WGS sequence"/>
</dbReference>
<gene>
    <name evidence="4" type="ORF">ACFQ0S_02910</name>
</gene>
<evidence type="ECO:0000313" key="5">
    <source>
        <dbReference type="Proteomes" id="UP001597051"/>
    </source>
</evidence>
<dbReference type="InterPro" id="IPR001173">
    <property type="entry name" value="Glyco_trans_2-like"/>
</dbReference>
<evidence type="ECO:0000259" key="3">
    <source>
        <dbReference type="Pfam" id="PF02709"/>
    </source>
</evidence>
<dbReference type="Pfam" id="PF02709">
    <property type="entry name" value="Glyco_transf_7C"/>
    <property type="match status" value="1"/>
</dbReference>
<dbReference type="Gene3D" id="3.90.550.10">
    <property type="entry name" value="Spore Coat Polysaccharide Biosynthesis Protein SpsA, Chain A"/>
    <property type="match status" value="1"/>
</dbReference>
<feature type="domain" description="Glycosyltransferase 2-like" evidence="2">
    <location>
        <begin position="9"/>
        <end position="155"/>
    </location>
</feature>
<keyword evidence="5" id="KW-1185">Reference proteome</keyword>
<dbReference type="InterPro" id="IPR027791">
    <property type="entry name" value="Galactosyl_T_C"/>
</dbReference>
<reference evidence="5" key="1">
    <citation type="journal article" date="2019" name="Int. J. Syst. Evol. Microbiol.">
        <title>The Global Catalogue of Microorganisms (GCM) 10K type strain sequencing project: providing services to taxonomists for standard genome sequencing and annotation.</title>
        <authorList>
            <consortium name="The Broad Institute Genomics Platform"/>
            <consortium name="The Broad Institute Genome Sequencing Center for Infectious Disease"/>
            <person name="Wu L."/>
            <person name="Ma J."/>
        </authorList>
    </citation>
    <scope>NUCLEOTIDE SEQUENCE [LARGE SCALE GENOMIC DNA]</scope>
    <source>
        <strain evidence="5">CECT 7649</strain>
    </source>
</reference>
<dbReference type="Pfam" id="PF00535">
    <property type="entry name" value="Glycos_transf_2"/>
    <property type="match status" value="1"/>
</dbReference>